<reference evidence="2" key="1">
    <citation type="submission" date="2023-02" db="EMBL/GenBank/DDBJ databases">
        <title>Colletotrichum kahawae CIFC_Que2 genome sequencing and assembly.</title>
        <authorList>
            <person name="Baroncelli R."/>
        </authorList>
    </citation>
    <scope>NUCLEOTIDE SEQUENCE</scope>
    <source>
        <strain evidence="2">CIFC_Que2</strain>
    </source>
</reference>
<dbReference type="Pfam" id="PF17107">
    <property type="entry name" value="SesA"/>
    <property type="match status" value="1"/>
</dbReference>
<dbReference type="EMBL" id="VYYT01000422">
    <property type="protein sequence ID" value="KAK2736571.1"/>
    <property type="molecule type" value="Genomic_DNA"/>
</dbReference>
<gene>
    <name evidence="2" type="ORF">CKAH01_07771</name>
</gene>
<evidence type="ECO:0000259" key="1">
    <source>
        <dbReference type="Pfam" id="PF17107"/>
    </source>
</evidence>
<feature type="domain" description="NACHT-NTPase and P-loop NTPases N-terminal" evidence="1">
    <location>
        <begin position="11"/>
        <end position="118"/>
    </location>
</feature>
<name>A0AAE0D0P6_COLKA</name>
<evidence type="ECO:0000313" key="3">
    <source>
        <dbReference type="Proteomes" id="UP001281614"/>
    </source>
</evidence>
<proteinExistence type="predicted"/>
<comment type="caution">
    <text evidence="2">The sequence shown here is derived from an EMBL/GenBank/DDBJ whole genome shotgun (WGS) entry which is preliminary data.</text>
</comment>
<dbReference type="InterPro" id="IPR031352">
    <property type="entry name" value="SesA"/>
</dbReference>
<dbReference type="AlphaFoldDB" id="A0AAE0D0P6"/>
<protein>
    <recommendedName>
        <fullName evidence="1">NACHT-NTPase and P-loop NTPases N-terminal domain-containing protein</fullName>
    </recommendedName>
</protein>
<dbReference type="Proteomes" id="UP001281614">
    <property type="component" value="Unassembled WGS sequence"/>
</dbReference>
<accession>A0AAE0D0P6</accession>
<keyword evidence="3" id="KW-1185">Reference proteome</keyword>
<sequence>MDPVSAIGLASAVLSFIDFGTKIISGTKQIYDATSGVKQDNLTLEVVVRNLQELSTKLSGPDPENRTESDKDLCELAAECKRLAEDLNQLLDRIKPKVKGSKWHSFVSALKNERFAGEKEELRVRLEACRGQLHFKLSYVTRWEAIHFYQVPIY</sequence>
<evidence type="ECO:0000313" key="2">
    <source>
        <dbReference type="EMBL" id="KAK2736571.1"/>
    </source>
</evidence>
<organism evidence="2 3">
    <name type="scientific">Colletotrichum kahawae</name>
    <name type="common">Coffee berry disease fungus</name>
    <dbReference type="NCBI Taxonomy" id="34407"/>
    <lineage>
        <taxon>Eukaryota</taxon>
        <taxon>Fungi</taxon>
        <taxon>Dikarya</taxon>
        <taxon>Ascomycota</taxon>
        <taxon>Pezizomycotina</taxon>
        <taxon>Sordariomycetes</taxon>
        <taxon>Hypocreomycetidae</taxon>
        <taxon>Glomerellales</taxon>
        <taxon>Glomerellaceae</taxon>
        <taxon>Colletotrichum</taxon>
        <taxon>Colletotrichum gloeosporioides species complex</taxon>
    </lineage>
</organism>